<dbReference type="PANTHER" id="PTHR43132:SF2">
    <property type="entry name" value="ARSENICAL RESISTANCE OPERON REPRESSOR ARSR-RELATED"/>
    <property type="match status" value="1"/>
</dbReference>
<dbReference type="PRINTS" id="PR00778">
    <property type="entry name" value="HTHARSR"/>
</dbReference>
<dbReference type="PANTHER" id="PTHR43132">
    <property type="entry name" value="ARSENICAL RESISTANCE OPERON REPRESSOR ARSR-RELATED"/>
    <property type="match status" value="1"/>
</dbReference>
<dbReference type="InterPro" id="IPR051011">
    <property type="entry name" value="Metal_resp_trans_reg"/>
</dbReference>
<keyword evidence="2" id="KW-0238">DNA-binding</keyword>
<gene>
    <name evidence="5" type="ORF">DEM27_27880</name>
</gene>
<dbReference type="AlphaFoldDB" id="A0A2U2DHW9"/>
<feature type="domain" description="HTH arsR-type" evidence="4">
    <location>
        <begin position="5"/>
        <end position="98"/>
    </location>
</feature>
<evidence type="ECO:0000256" key="3">
    <source>
        <dbReference type="ARBA" id="ARBA00023163"/>
    </source>
</evidence>
<name>A0A2U2DHW9_9HYPH</name>
<keyword evidence="1" id="KW-0805">Transcription regulation</keyword>
<dbReference type="InterPro" id="IPR001845">
    <property type="entry name" value="HTH_ArsR_DNA-bd_dom"/>
</dbReference>
<evidence type="ECO:0000256" key="1">
    <source>
        <dbReference type="ARBA" id="ARBA00023015"/>
    </source>
</evidence>
<dbReference type="SUPFAM" id="SSF46785">
    <property type="entry name" value="Winged helix' DNA-binding domain"/>
    <property type="match status" value="1"/>
</dbReference>
<dbReference type="SMART" id="SM00418">
    <property type="entry name" value="HTH_ARSR"/>
    <property type="match status" value="1"/>
</dbReference>
<proteinExistence type="predicted"/>
<dbReference type="CDD" id="cd00090">
    <property type="entry name" value="HTH_ARSR"/>
    <property type="match status" value="1"/>
</dbReference>
<keyword evidence="3" id="KW-0804">Transcription</keyword>
<dbReference type="NCBIfam" id="NF033788">
    <property type="entry name" value="HTH_metalloreg"/>
    <property type="match status" value="1"/>
</dbReference>
<evidence type="ECO:0000256" key="2">
    <source>
        <dbReference type="ARBA" id="ARBA00023125"/>
    </source>
</evidence>
<organism evidence="5 6">
    <name type="scientific">Metarhizobium album</name>
    <dbReference type="NCBI Taxonomy" id="2182425"/>
    <lineage>
        <taxon>Bacteria</taxon>
        <taxon>Pseudomonadati</taxon>
        <taxon>Pseudomonadota</taxon>
        <taxon>Alphaproteobacteria</taxon>
        <taxon>Hyphomicrobiales</taxon>
        <taxon>Rhizobiaceae</taxon>
        <taxon>Metarhizobium</taxon>
    </lineage>
</organism>
<accession>A0A2U2DHW9</accession>
<comment type="caution">
    <text evidence="5">The sequence shown here is derived from an EMBL/GenBank/DDBJ whole genome shotgun (WGS) entry which is preliminary data.</text>
</comment>
<dbReference type="OrthoDB" id="194599at2"/>
<dbReference type="InterPro" id="IPR036390">
    <property type="entry name" value="WH_DNA-bd_sf"/>
</dbReference>
<keyword evidence="6" id="KW-1185">Reference proteome</keyword>
<evidence type="ECO:0000313" key="5">
    <source>
        <dbReference type="EMBL" id="PWE52915.1"/>
    </source>
</evidence>
<dbReference type="GO" id="GO:0003700">
    <property type="term" value="F:DNA-binding transcription factor activity"/>
    <property type="evidence" value="ECO:0007669"/>
    <property type="project" value="InterPro"/>
</dbReference>
<dbReference type="EMBL" id="QFBC01000019">
    <property type="protein sequence ID" value="PWE52915.1"/>
    <property type="molecule type" value="Genomic_DNA"/>
</dbReference>
<dbReference type="InterPro" id="IPR036388">
    <property type="entry name" value="WH-like_DNA-bd_sf"/>
</dbReference>
<dbReference type="Gene3D" id="1.10.10.10">
    <property type="entry name" value="Winged helix-like DNA-binding domain superfamily/Winged helix DNA-binding domain"/>
    <property type="match status" value="1"/>
</dbReference>
<evidence type="ECO:0000313" key="6">
    <source>
        <dbReference type="Proteomes" id="UP000245252"/>
    </source>
</evidence>
<dbReference type="Proteomes" id="UP000245252">
    <property type="component" value="Unassembled WGS sequence"/>
</dbReference>
<evidence type="ECO:0000259" key="4">
    <source>
        <dbReference type="PROSITE" id="PS50987"/>
    </source>
</evidence>
<reference evidence="5 6" key="1">
    <citation type="submission" date="2018-05" db="EMBL/GenBank/DDBJ databases">
        <title>The draft genome of strain NS-104.</title>
        <authorList>
            <person name="Hang P."/>
            <person name="Jiang J."/>
        </authorList>
    </citation>
    <scope>NUCLEOTIDE SEQUENCE [LARGE SCALE GENOMIC DNA]</scope>
    <source>
        <strain evidence="5 6">NS-104</strain>
    </source>
</reference>
<dbReference type="GO" id="GO:0003677">
    <property type="term" value="F:DNA binding"/>
    <property type="evidence" value="ECO:0007669"/>
    <property type="project" value="UniProtKB-KW"/>
</dbReference>
<sequence length="105" mass="11678">MNPNLSLCPTWGADFLSLLSNAARLKILCRLSEGEWDVGALARDVGLSQSALSQHLKKLRDGRLVESRRDAQNIYYVCNHQGVEKMLQTLGAIMKQGSDRNAVHK</sequence>
<protein>
    <submittedName>
        <fullName evidence="5">Transcriptional regulator</fullName>
    </submittedName>
</protein>
<dbReference type="RefSeq" id="WP_109461530.1">
    <property type="nucleotide sequence ID" value="NZ_QFBC01000019.1"/>
</dbReference>
<dbReference type="Pfam" id="PF01022">
    <property type="entry name" value="HTH_5"/>
    <property type="match status" value="1"/>
</dbReference>
<dbReference type="InterPro" id="IPR011991">
    <property type="entry name" value="ArsR-like_HTH"/>
</dbReference>
<dbReference type="PROSITE" id="PS50987">
    <property type="entry name" value="HTH_ARSR_2"/>
    <property type="match status" value="1"/>
</dbReference>